<feature type="domain" description="KaiC" evidence="4">
    <location>
        <begin position="11"/>
        <end position="237"/>
    </location>
</feature>
<dbReference type="EMBL" id="CP013050">
    <property type="protein sequence ID" value="ALM75730.1"/>
    <property type="molecule type" value="Genomic_DNA"/>
</dbReference>
<protein>
    <submittedName>
        <fullName evidence="5">ATPase, RecA superfamily</fullName>
    </submittedName>
</protein>
<dbReference type="PROSITE" id="PS50162">
    <property type="entry name" value="RECA_2"/>
    <property type="match status" value="1"/>
</dbReference>
<dbReference type="RefSeq" id="WP_056934281.1">
    <property type="nucleotide sequence ID" value="NZ_CP013050.1"/>
</dbReference>
<gene>
    <name evidence="5" type="ORF">TBCH5v1_1820</name>
</gene>
<dbReference type="SUPFAM" id="SSF52540">
    <property type="entry name" value="P-loop containing nucleoside triphosphate hydrolases"/>
    <property type="match status" value="1"/>
</dbReference>
<evidence type="ECO:0000313" key="5">
    <source>
        <dbReference type="EMBL" id="ALM75730.1"/>
    </source>
</evidence>
<dbReference type="InterPro" id="IPR020588">
    <property type="entry name" value="RecA_ATP-bd"/>
</dbReference>
<dbReference type="GO" id="GO:0003677">
    <property type="term" value="F:DNA binding"/>
    <property type="evidence" value="ECO:0007669"/>
    <property type="project" value="InterPro"/>
</dbReference>
<dbReference type="AlphaFoldDB" id="A0A0S1XD85"/>
<proteinExistence type="predicted"/>
<dbReference type="GO" id="GO:0140664">
    <property type="term" value="F:ATP-dependent DNA damage sensor activity"/>
    <property type="evidence" value="ECO:0007669"/>
    <property type="project" value="InterPro"/>
</dbReference>
<evidence type="ECO:0000256" key="2">
    <source>
        <dbReference type="ARBA" id="ARBA00022840"/>
    </source>
</evidence>
<name>A0A0S1XD85_THEBA</name>
<dbReference type="PATRIC" id="fig|55802.8.peg.1802"/>
<dbReference type="InterPro" id="IPR027417">
    <property type="entry name" value="P-loop_NTPase"/>
</dbReference>
<dbReference type="Proteomes" id="UP000066042">
    <property type="component" value="Chromosome"/>
</dbReference>
<dbReference type="Pfam" id="PF06745">
    <property type="entry name" value="ATPase"/>
    <property type="match status" value="1"/>
</dbReference>
<evidence type="ECO:0000313" key="6">
    <source>
        <dbReference type="Proteomes" id="UP000066042"/>
    </source>
</evidence>
<evidence type="ECO:0000256" key="1">
    <source>
        <dbReference type="ARBA" id="ARBA00022741"/>
    </source>
</evidence>
<dbReference type="PROSITE" id="PS51146">
    <property type="entry name" value="KAIC"/>
    <property type="match status" value="1"/>
</dbReference>
<keyword evidence="1" id="KW-0547">Nucleotide-binding</keyword>
<dbReference type="PANTHER" id="PTHR43637">
    <property type="entry name" value="UPF0273 PROTEIN TM_0370"/>
    <property type="match status" value="1"/>
</dbReference>
<dbReference type="Gene3D" id="3.40.50.300">
    <property type="entry name" value="P-loop containing nucleotide triphosphate hydrolases"/>
    <property type="match status" value="1"/>
</dbReference>
<dbReference type="STRING" id="55802.TBCH5v1_1820"/>
<evidence type="ECO:0000259" key="4">
    <source>
        <dbReference type="PROSITE" id="PS51146"/>
    </source>
</evidence>
<accession>A0A0S1XD85</accession>
<dbReference type="GeneID" id="26137060"/>
<dbReference type="GO" id="GO:0005524">
    <property type="term" value="F:ATP binding"/>
    <property type="evidence" value="ECO:0007669"/>
    <property type="project" value="UniProtKB-KW"/>
</dbReference>
<dbReference type="InterPro" id="IPR010624">
    <property type="entry name" value="KaiC_dom"/>
</dbReference>
<dbReference type="GO" id="GO:0006281">
    <property type="term" value="P:DNA repair"/>
    <property type="evidence" value="ECO:0007669"/>
    <property type="project" value="InterPro"/>
</dbReference>
<keyword evidence="2" id="KW-0067">ATP-binding</keyword>
<evidence type="ECO:0000259" key="3">
    <source>
        <dbReference type="PROSITE" id="PS50162"/>
    </source>
</evidence>
<feature type="domain" description="RecA family profile 1" evidence="3">
    <location>
        <begin position="9"/>
        <end position="54"/>
    </location>
</feature>
<reference evidence="5 6" key="1">
    <citation type="journal article" date="2016" name="Genome Announc.">
        <title>Complete genome sequence of the hyperthermophilic and piezophilic archaeon Thermococcus barophilus Ch5, capable of growth at the expense of hydrogenogenesis from carbon monoxide and formate.</title>
        <authorList>
            <person name="Oger P."/>
            <person name="Sokolova T.G."/>
            <person name="Kozhevnikova D.A."/>
            <person name="Taranov E.A."/>
            <person name="Vannier P."/>
            <person name="Lee H.S."/>
            <person name="Kwon K.K."/>
            <person name="Kang S.G."/>
            <person name="Lee J.H."/>
            <person name="Bonch-Osmolovskaya E.A."/>
            <person name="Lebedinsky A.V."/>
        </authorList>
    </citation>
    <scope>NUCLEOTIDE SEQUENCE [LARGE SCALE GENOMIC DNA]</scope>
    <source>
        <strain evidence="6">Ch5</strain>
    </source>
</reference>
<dbReference type="PANTHER" id="PTHR43637:SF1">
    <property type="entry name" value="UPF0273 PROTEIN TM_0370"/>
    <property type="match status" value="1"/>
</dbReference>
<sequence length="237" mass="27264">MYVGELLKSLERIPTGIPGLDPLINGGFLPGRVYLITGPPGSGKTTMGIQFLVEGAKNNDIGIFITFFDTPEMIIQDMLRYNLSIMSYINAKKIIFYDMAEYLLRINHKMSWSEMLEKILKFIAENKAKRVVIDSFTSIEDFVRDPENKRVSLIKFIRELGKMEATTLLISEMTDPNTYSDEYYLASGVIVLHHFIRNYTMVRALQILKMRGIPHDSNMKRIRFTSEGIRVYNEAPF</sequence>
<dbReference type="InterPro" id="IPR014774">
    <property type="entry name" value="KaiC-like_dom"/>
</dbReference>
<organism evidence="5 6">
    <name type="scientific">Thermococcus barophilus</name>
    <dbReference type="NCBI Taxonomy" id="55802"/>
    <lineage>
        <taxon>Archaea</taxon>
        <taxon>Methanobacteriati</taxon>
        <taxon>Methanobacteriota</taxon>
        <taxon>Thermococci</taxon>
        <taxon>Thermococcales</taxon>
        <taxon>Thermococcaceae</taxon>
        <taxon>Thermococcus</taxon>
    </lineage>
</organism>